<dbReference type="Gene3D" id="1.20.120.530">
    <property type="entry name" value="GntR ligand-binding domain-like"/>
    <property type="match status" value="1"/>
</dbReference>
<dbReference type="InterPro" id="IPR036388">
    <property type="entry name" value="WH-like_DNA-bd_sf"/>
</dbReference>
<dbReference type="SUPFAM" id="SSF46785">
    <property type="entry name" value="Winged helix' DNA-binding domain"/>
    <property type="match status" value="1"/>
</dbReference>
<proteinExistence type="predicted"/>
<dbReference type="PANTHER" id="PTHR43537">
    <property type="entry name" value="TRANSCRIPTIONAL REGULATOR, GNTR FAMILY"/>
    <property type="match status" value="1"/>
</dbReference>
<dbReference type="SUPFAM" id="SSF48008">
    <property type="entry name" value="GntR ligand-binding domain-like"/>
    <property type="match status" value="1"/>
</dbReference>
<evidence type="ECO:0000313" key="6">
    <source>
        <dbReference type="Proteomes" id="UP001247542"/>
    </source>
</evidence>
<keyword evidence="2" id="KW-0238">DNA-binding</keyword>
<evidence type="ECO:0000256" key="2">
    <source>
        <dbReference type="ARBA" id="ARBA00023125"/>
    </source>
</evidence>
<dbReference type="EMBL" id="JASXSX010000001">
    <property type="protein sequence ID" value="MDT3766694.1"/>
    <property type="molecule type" value="Genomic_DNA"/>
</dbReference>
<protein>
    <submittedName>
        <fullName evidence="5">FCD domain-containing protein</fullName>
    </submittedName>
</protein>
<accession>A0ABU3I8I9</accession>
<dbReference type="SMART" id="SM00895">
    <property type="entry name" value="FCD"/>
    <property type="match status" value="1"/>
</dbReference>
<dbReference type="InterPro" id="IPR036390">
    <property type="entry name" value="WH_DNA-bd_sf"/>
</dbReference>
<evidence type="ECO:0000259" key="4">
    <source>
        <dbReference type="SMART" id="SM00895"/>
    </source>
</evidence>
<feature type="domain" description="GntR C-terminal" evidence="4">
    <location>
        <begin position="103"/>
        <end position="227"/>
    </location>
</feature>
<dbReference type="InterPro" id="IPR011711">
    <property type="entry name" value="GntR_C"/>
</dbReference>
<sequence>MLDNQQQREALLYERICTTLAVEILDGDWPEKTAFTLEEIQHRFGISRTVAREVAKLLEAVNAVTVRRRVGLVPNPVQQWDALNTQVIQWKLASTHRQEQLLDLTELRLAIEPAAAASAAQVAPAQVRALMPVLAAQLRRTGEAGELDEFHVLDIQFHTTLLRHSGNELFSAFADVVATVLRGRVELHMYPQRPKPEALDAHEAVVAAVWEGKPEQARIAMRQIVDEVAHALDIP</sequence>
<reference evidence="5 6" key="1">
    <citation type="submission" date="2023-06" db="EMBL/GenBank/DDBJ databases">
        <title>Draft genome sequence of Gleimia hominis type strain CCUG 57540T.</title>
        <authorList>
            <person name="Salva-Serra F."/>
            <person name="Cardew S."/>
            <person name="Jensie Markopoulos S."/>
            <person name="Ohlen M."/>
            <person name="Inganas E."/>
            <person name="Svensson-Stadler L."/>
            <person name="Moore E.R.B."/>
        </authorList>
    </citation>
    <scope>NUCLEOTIDE SEQUENCE [LARGE SCALE GENOMIC DNA]</scope>
    <source>
        <strain evidence="5 6">CCUG 57540</strain>
    </source>
</reference>
<keyword evidence="3" id="KW-0804">Transcription</keyword>
<name>A0ABU3I8I9_9ACTO</name>
<evidence type="ECO:0000313" key="5">
    <source>
        <dbReference type="EMBL" id="MDT3766694.1"/>
    </source>
</evidence>
<keyword evidence="6" id="KW-1185">Reference proteome</keyword>
<dbReference type="Proteomes" id="UP001247542">
    <property type="component" value="Unassembled WGS sequence"/>
</dbReference>
<keyword evidence="1" id="KW-0805">Transcription regulation</keyword>
<dbReference type="InterPro" id="IPR008920">
    <property type="entry name" value="TF_FadR/GntR_C"/>
</dbReference>
<organism evidence="5 6">
    <name type="scientific">Gleimia hominis</name>
    <dbReference type="NCBI Taxonomy" id="595468"/>
    <lineage>
        <taxon>Bacteria</taxon>
        <taxon>Bacillati</taxon>
        <taxon>Actinomycetota</taxon>
        <taxon>Actinomycetes</taxon>
        <taxon>Actinomycetales</taxon>
        <taxon>Actinomycetaceae</taxon>
        <taxon>Gleimia</taxon>
    </lineage>
</organism>
<dbReference type="Pfam" id="PF00392">
    <property type="entry name" value="GntR"/>
    <property type="match status" value="1"/>
</dbReference>
<evidence type="ECO:0000256" key="1">
    <source>
        <dbReference type="ARBA" id="ARBA00023015"/>
    </source>
</evidence>
<dbReference type="Gene3D" id="1.10.10.10">
    <property type="entry name" value="Winged helix-like DNA-binding domain superfamily/Winged helix DNA-binding domain"/>
    <property type="match status" value="1"/>
</dbReference>
<gene>
    <name evidence="5" type="ORF">QS713_01260</name>
</gene>
<evidence type="ECO:0000256" key="3">
    <source>
        <dbReference type="ARBA" id="ARBA00023163"/>
    </source>
</evidence>
<dbReference type="InterPro" id="IPR000524">
    <property type="entry name" value="Tscrpt_reg_HTH_GntR"/>
</dbReference>
<comment type="caution">
    <text evidence="5">The sequence shown here is derived from an EMBL/GenBank/DDBJ whole genome shotgun (WGS) entry which is preliminary data.</text>
</comment>
<dbReference type="Pfam" id="PF07729">
    <property type="entry name" value="FCD"/>
    <property type="match status" value="1"/>
</dbReference>
<dbReference type="RefSeq" id="WP_313271797.1">
    <property type="nucleotide sequence ID" value="NZ_JASXSX010000001.1"/>
</dbReference>
<dbReference type="PANTHER" id="PTHR43537:SF44">
    <property type="entry name" value="GNTR FAMILY REGULATORY PROTEIN"/>
    <property type="match status" value="1"/>
</dbReference>